<dbReference type="PIRSF" id="PIRSF002825">
    <property type="entry name" value="CfbpA"/>
    <property type="match status" value="1"/>
</dbReference>
<dbReference type="EMBL" id="JAIKTU010000013">
    <property type="protein sequence ID" value="MBY0756741.1"/>
    <property type="molecule type" value="Genomic_DNA"/>
</dbReference>
<dbReference type="PANTHER" id="PTHR30006:SF2">
    <property type="entry name" value="ABC TRANSPORTER SUBSTRATE-BINDING PROTEIN"/>
    <property type="match status" value="1"/>
</dbReference>
<dbReference type="PANTHER" id="PTHR30006">
    <property type="entry name" value="THIAMINE-BINDING PERIPLASMIC PROTEIN-RELATED"/>
    <property type="match status" value="1"/>
</dbReference>
<sequence length="343" mass="38760">MKNILNKKIFLIVISLLIFILSFLYFSPKKNTKSYPNLKGKHLTVYIALREEEAKSLLEKFKKETGCTYEYIKLPTEEAVKRILSEKNKPNGDIFIGGTCDAYELLKSKGALAKYKSPNAKGILSKYKDPDGYWTGFQVDTLAIGINKAVWDRDFASKGIHLPTKFEDLLQDEYKGKIILPNPETSGTGYTLLASLYQQLGIDNYKNFLEKLTNNVSSYTVSGFNSIQRVSSGEYAVTVDFLGDQLIVKKSDPNLISITPKNTCWNVDAVAELNNYNNKEVAEDFIDFILSDDVSSNLSLYSNAVSTKKYNDITSNIYQNYDFKKAAMEKDTIINIFNNSLDK</sequence>
<dbReference type="RefSeq" id="WP_221861959.1">
    <property type="nucleotide sequence ID" value="NZ_JAIKTU010000013.1"/>
</dbReference>
<keyword evidence="1" id="KW-0732">Signal</keyword>
<dbReference type="Gene3D" id="3.40.190.10">
    <property type="entry name" value="Periplasmic binding protein-like II"/>
    <property type="match status" value="2"/>
</dbReference>
<evidence type="ECO:0000256" key="2">
    <source>
        <dbReference type="SAM" id="Phobius"/>
    </source>
</evidence>
<name>A0ABS7L0Z4_CLOSR</name>
<dbReference type="InterPro" id="IPR026045">
    <property type="entry name" value="Ferric-bd"/>
</dbReference>
<organism evidence="3 4">
    <name type="scientific">Clostridium sardiniense</name>
    <name type="common">Clostridium absonum</name>
    <dbReference type="NCBI Taxonomy" id="29369"/>
    <lineage>
        <taxon>Bacteria</taxon>
        <taxon>Bacillati</taxon>
        <taxon>Bacillota</taxon>
        <taxon>Clostridia</taxon>
        <taxon>Eubacteriales</taxon>
        <taxon>Clostridiaceae</taxon>
        <taxon>Clostridium</taxon>
    </lineage>
</organism>
<keyword evidence="2" id="KW-1133">Transmembrane helix</keyword>
<gene>
    <name evidence="3" type="ORF">K5V21_14930</name>
</gene>
<dbReference type="Pfam" id="PF13343">
    <property type="entry name" value="SBP_bac_6"/>
    <property type="match status" value="1"/>
</dbReference>
<dbReference type="CDD" id="cd13544">
    <property type="entry name" value="PBP2_Fbp_like_1"/>
    <property type="match status" value="1"/>
</dbReference>
<dbReference type="SUPFAM" id="SSF53850">
    <property type="entry name" value="Periplasmic binding protein-like II"/>
    <property type="match status" value="1"/>
</dbReference>
<evidence type="ECO:0000313" key="4">
    <source>
        <dbReference type="Proteomes" id="UP001299068"/>
    </source>
</evidence>
<evidence type="ECO:0000256" key="1">
    <source>
        <dbReference type="ARBA" id="ARBA00022729"/>
    </source>
</evidence>
<feature type="transmembrane region" description="Helical" evidence="2">
    <location>
        <begin position="9"/>
        <end position="27"/>
    </location>
</feature>
<dbReference type="Proteomes" id="UP001299068">
    <property type="component" value="Unassembled WGS sequence"/>
</dbReference>
<keyword evidence="2" id="KW-0812">Transmembrane</keyword>
<protein>
    <submittedName>
        <fullName evidence="3">ABC transporter substrate-binding protein</fullName>
    </submittedName>
</protein>
<accession>A0ABS7L0Z4</accession>
<comment type="caution">
    <text evidence="3">The sequence shown here is derived from an EMBL/GenBank/DDBJ whole genome shotgun (WGS) entry which is preliminary data.</text>
</comment>
<keyword evidence="4" id="KW-1185">Reference proteome</keyword>
<reference evidence="3 4" key="1">
    <citation type="journal article" date="2021" name="Cell Host Microbe">
        <title>in vivo commensal control of Clostridioides difficile virulence.</title>
        <authorList>
            <person name="Girinathan B.P."/>
            <person name="Dibenedetto N."/>
            <person name="Worley J.N."/>
            <person name="Peltier J."/>
            <person name="Arrieta-Ortiz M.L."/>
            <person name="Rupa Christinal Immanuel S."/>
            <person name="Lavin R."/>
            <person name="Delaney M.L."/>
            <person name="Cummins C."/>
            <person name="Hoffmann M."/>
            <person name="Luo Y."/>
            <person name="Gonzalez-Escalona N."/>
            <person name="Allard M."/>
            <person name="Onderdonk A.B."/>
            <person name="Gerber G.K."/>
            <person name="Sonenshein A.L."/>
            <person name="Baliga N."/>
            <person name="Dupuy B."/>
            <person name="Bry L."/>
        </authorList>
    </citation>
    <scope>NUCLEOTIDE SEQUENCE [LARGE SCALE GENOMIC DNA]</scope>
    <source>
        <strain evidence="3 4">DSM 599</strain>
    </source>
</reference>
<proteinExistence type="predicted"/>
<evidence type="ECO:0000313" key="3">
    <source>
        <dbReference type="EMBL" id="MBY0756741.1"/>
    </source>
</evidence>
<keyword evidence="2" id="KW-0472">Membrane</keyword>